<dbReference type="PROSITE" id="PS50850">
    <property type="entry name" value="MFS"/>
    <property type="match status" value="1"/>
</dbReference>
<comment type="caution">
    <text evidence="8">The sequence shown here is derived from an EMBL/GenBank/DDBJ whole genome shotgun (WGS) entry which is preliminary data.</text>
</comment>
<comment type="subcellular location">
    <subcellularLocation>
        <location evidence="1">Cell membrane</location>
        <topology evidence="1">Multi-pass membrane protein</topology>
    </subcellularLocation>
</comment>
<reference evidence="8 9" key="1">
    <citation type="submission" date="2024-09" db="EMBL/GenBank/DDBJ databases">
        <authorList>
            <person name="Salinas-Garcia M.A."/>
            <person name="Prieme A."/>
        </authorList>
    </citation>
    <scope>NUCLEOTIDE SEQUENCE [LARGE SCALE GENOMIC DNA]</scope>
    <source>
        <strain evidence="8 9">DSM 21081</strain>
    </source>
</reference>
<name>A0ABV4UM12_9MICC</name>
<organism evidence="8 9">
    <name type="scientific">Arthrobacter halodurans</name>
    <dbReference type="NCBI Taxonomy" id="516699"/>
    <lineage>
        <taxon>Bacteria</taxon>
        <taxon>Bacillati</taxon>
        <taxon>Actinomycetota</taxon>
        <taxon>Actinomycetes</taxon>
        <taxon>Micrococcales</taxon>
        <taxon>Micrococcaceae</taxon>
        <taxon>Arthrobacter</taxon>
    </lineage>
</organism>
<evidence type="ECO:0000256" key="5">
    <source>
        <dbReference type="SAM" id="MobiDB-lite"/>
    </source>
</evidence>
<feature type="transmembrane region" description="Helical" evidence="6">
    <location>
        <begin position="178"/>
        <end position="199"/>
    </location>
</feature>
<feature type="transmembrane region" description="Helical" evidence="6">
    <location>
        <begin position="381"/>
        <end position="399"/>
    </location>
</feature>
<feature type="transmembrane region" description="Helical" evidence="6">
    <location>
        <begin position="340"/>
        <end position="361"/>
    </location>
</feature>
<evidence type="ECO:0000313" key="8">
    <source>
        <dbReference type="EMBL" id="MFB0834689.1"/>
    </source>
</evidence>
<dbReference type="PANTHER" id="PTHR23523:SF2">
    <property type="entry name" value="2-NITROIMIDAZOLE TRANSPORTER"/>
    <property type="match status" value="1"/>
</dbReference>
<evidence type="ECO:0000256" key="6">
    <source>
        <dbReference type="SAM" id="Phobius"/>
    </source>
</evidence>
<dbReference type="InterPro" id="IPR036259">
    <property type="entry name" value="MFS_trans_sf"/>
</dbReference>
<proteinExistence type="predicted"/>
<dbReference type="SUPFAM" id="SSF103473">
    <property type="entry name" value="MFS general substrate transporter"/>
    <property type="match status" value="1"/>
</dbReference>
<feature type="transmembrane region" description="Helical" evidence="6">
    <location>
        <begin position="53"/>
        <end position="75"/>
    </location>
</feature>
<feature type="transmembrane region" description="Helical" evidence="6">
    <location>
        <begin position="110"/>
        <end position="133"/>
    </location>
</feature>
<dbReference type="Proteomes" id="UP001575652">
    <property type="component" value="Unassembled WGS sequence"/>
</dbReference>
<evidence type="ECO:0000256" key="3">
    <source>
        <dbReference type="ARBA" id="ARBA00022989"/>
    </source>
</evidence>
<feature type="transmembrane region" description="Helical" evidence="6">
    <location>
        <begin position="145"/>
        <end position="166"/>
    </location>
</feature>
<feature type="transmembrane region" description="Helical" evidence="6">
    <location>
        <begin position="405"/>
        <end position="425"/>
    </location>
</feature>
<keyword evidence="9" id="KW-1185">Reference proteome</keyword>
<evidence type="ECO:0000313" key="9">
    <source>
        <dbReference type="Proteomes" id="UP001575652"/>
    </source>
</evidence>
<keyword evidence="3 6" id="KW-1133">Transmembrane helix</keyword>
<keyword evidence="4 6" id="KW-0472">Membrane</keyword>
<evidence type="ECO:0000256" key="1">
    <source>
        <dbReference type="ARBA" id="ARBA00004651"/>
    </source>
</evidence>
<evidence type="ECO:0000256" key="2">
    <source>
        <dbReference type="ARBA" id="ARBA00022692"/>
    </source>
</evidence>
<evidence type="ECO:0000256" key="4">
    <source>
        <dbReference type="ARBA" id="ARBA00023136"/>
    </source>
</evidence>
<dbReference type="Pfam" id="PF07690">
    <property type="entry name" value="MFS_1"/>
    <property type="match status" value="1"/>
</dbReference>
<feature type="transmembrane region" description="Helical" evidence="6">
    <location>
        <begin position="251"/>
        <end position="272"/>
    </location>
</feature>
<dbReference type="Gene3D" id="1.20.1250.20">
    <property type="entry name" value="MFS general substrate transporter like domains"/>
    <property type="match status" value="1"/>
</dbReference>
<accession>A0ABV4UM12</accession>
<sequence>MNHGPVGTSAAAPPRAPLLLLVAGVLLIAANLRPVITAVGPVLDQIGAETGLGAAALGLLASVPLLAFAAVSPLTHGLSERFGVERTVFGALLVLAAGTLLRSVPGPLAALWIGSFVIGGSIAVCNVLLPAIIKRDFPDRMAQLTAAYSAVLGGIASLGAGLSVPLSALPLGADGAPAGWRFALAAFVVLGIPATIAWVPRLRAARAGPGGADRVPAPAAGAPGPARVPDPGAGEPAARPMARGEIWRSTVAWQVTVYMGLQSMVFYIFISWLPTLERSYGRSDAGSGWDLMAFQIIGVAASLLTPLVMRGRLRRIAPSLPGAVVIAAMAGLLVAPGAMFLWVMLAGFGCGSSLVVALSLFGLRARTHREASALSGMAQSLGYLFAAAGPPLFGALYALTGEWVLPVGVVVAASVGQVLTGLLVGRERYVSA</sequence>
<feature type="transmembrane region" description="Helical" evidence="6">
    <location>
        <begin position="292"/>
        <end position="309"/>
    </location>
</feature>
<dbReference type="EMBL" id="JBHDLJ010000006">
    <property type="protein sequence ID" value="MFB0834689.1"/>
    <property type="molecule type" value="Genomic_DNA"/>
</dbReference>
<feature type="transmembrane region" description="Helical" evidence="6">
    <location>
        <begin position="316"/>
        <end position="334"/>
    </location>
</feature>
<dbReference type="InterPro" id="IPR020846">
    <property type="entry name" value="MFS_dom"/>
</dbReference>
<evidence type="ECO:0000259" key="7">
    <source>
        <dbReference type="PROSITE" id="PS50850"/>
    </source>
</evidence>
<keyword evidence="2 6" id="KW-0812">Transmembrane</keyword>
<feature type="domain" description="Major facilitator superfamily (MFS) profile" evidence="7">
    <location>
        <begin position="17"/>
        <end position="428"/>
    </location>
</feature>
<dbReference type="RefSeq" id="WP_373971865.1">
    <property type="nucleotide sequence ID" value="NZ_JBHDLJ010000006.1"/>
</dbReference>
<feature type="transmembrane region" description="Helical" evidence="6">
    <location>
        <begin position="87"/>
        <end position="104"/>
    </location>
</feature>
<gene>
    <name evidence="8" type="ORF">ACETWP_08825</name>
</gene>
<feature type="region of interest" description="Disordered" evidence="5">
    <location>
        <begin position="213"/>
        <end position="235"/>
    </location>
</feature>
<protein>
    <submittedName>
        <fullName evidence="8">MFS transporter</fullName>
    </submittedName>
</protein>
<feature type="compositionally biased region" description="Low complexity" evidence="5">
    <location>
        <begin position="213"/>
        <end position="234"/>
    </location>
</feature>
<dbReference type="InterPro" id="IPR011701">
    <property type="entry name" value="MFS"/>
</dbReference>
<dbReference type="InterPro" id="IPR052524">
    <property type="entry name" value="MFS_Cyanate_Porter"/>
</dbReference>
<dbReference type="PANTHER" id="PTHR23523">
    <property type="match status" value="1"/>
</dbReference>